<dbReference type="RefSeq" id="WP_102072274.1">
    <property type="nucleotide sequence ID" value="NZ_PDNW01000001.1"/>
</dbReference>
<dbReference type="Gene3D" id="3.20.20.140">
    <property type="entry name" value="Metal-dependent hydrolases"/>
    <property type="match status" value="1"/>
</dbReference>
<reference evidence="2 3" key="1">
    <citation type="submission" date="2017-10" db="EMBL/GenBank/DDBJ databases">
        <title>Two draft genome sequences of Pusillimonas sp. strains isolated from a nitrate- and radionuclide-contaminated groundwater in Russia.</title>
        <authorList>
            <person name="Grouzdev D.S."/>
            <person name="Tourova T.P."/>
            <person name="Goeva M.A."/>
            <person name="Babich T.L."/>
            <person name="Sokolova D.S."/>
            <person name="Abdullin R."/>
            <person name="Poltaraus A.B."/>
            <person name="Toshchakov S.V."/>
            <person name="Nazina T.N."/>
        </authorList>
    </citation>
    <scope>NUCLEOTIDE SEQUENCE [LARGE SCALE GENOMIC DNA]</scope>
    <source>
        <strain evidence="2 3">JR1/69-3-13</strain>
    </source>
</reference>
<protein>
    <recommendedName>
        <fullName evidence="1">Amidohydrolase-related domain-containing protein</fullName>
    </recommendedName>
</protein>
<dbReference type="InterPro" id="IPR006680">
    <property type="entry name" value="Amidohydro-rel"/>
</dbReference>
<keyword evidence="3" id="KW-1185">Reference proteome</keyword>
<evidence type="ECO:0000313" key="2">
    <source>
        <dbReference type="EMBL" id="PLC51787.1"/>
    </source>
</evidence>
<dbReference type="EMBL" id="PDNW01000001">
    <property type="protein sequence ID" value="PLC51787.1"/>
    <property type="molecule type" value="Genomic_DNA"/>
</dbReference>
<dbReference type="PANTHER" id="PTHR35563:SF2">
    <property type="entry name" value="BARREL METAL-DEPENDENT HYDROLASE, PUTATIVE (AFU_ORTHOLOGUE AFUA_1G16240)-RELATED"/>
    <property type="match status" value="1"/>
</dbReference>
<evidence type="ECO:0000259" key="1">
    <source>
        <dbReference type="Pfam" id="PF04909"/>
    </source>
</evidence>
<dbReference type="Proteomes" id="UP000234190">
    <property type="component" value="Unassembled WGS sequence"/>
</dbReference>
<proteinExistence type="predicted"/>
<feature type="domain" description="Amidohydrolase-related" evidence="1">
    <location>
        <begin position="15"/>
        <end position="277"/>
    </location>
</feature>
<dbReference type="GO" id="GO:0016787">
    <property type="term" value="F:hydrolase activity"/>
    <property type="evidence" value="ECO:0007669"/>
    <property type="project" value="InterPro"/>
</dbReference>
<dbReference type="InterPro" id="IPR052358">
    <property type="entry name" value="Aro_Compnd_Degr_Hydrolases"/>
</dbReference>
<dbReference type="PANTHER" id="PTHR35563">
    <property type="entry name" value="BARREL METAL-DEPENDENT HYDROLASE, PUTATIVE (AFU_ORTHOLOGUE AFUA_1G16240)-RELATED"/>
    <property type="match status" value="1"/>
</dbReference>
<dbReference type="OrthoDB" id="9787654at2"/>
<dbReference type="AlphaFoldDB" id="A0A2N4U9V8"/>
<accession>A0A2N4U9V8</accession>
<dbReference type="Pfam" id="PF04909">
    <property type="entry name" value="Amidohydro_2"/>
    <property type="match status" value="1"/>
</dbReference>
<dbReference type="InterPro" id="IPR032466">
    <property type="entry name" value="Metal_Hydrolase"/>
</dbReference>
<organism evidence="2 3">
    <name type="scientific">Pollutimonas subterranea</name>
    <dbReference type="NCBI Taxonomy" id="2045210"/>
    <lineage>
        <taxon>Bacteria</taxon>
        <taxon>Pseudomonadati</taxon>
        <taxon>Pseudomonadota</taxon>
        <taxon>Betaproteobacteria</taxon>
        <taxon>Burkholderiales</taxon>
        <taxon>Alcaligenaceae</taxon>
        <taxon>Pollutimonas</taxon>
    </lineage>
</organism>
<comment type="caution">
    <text evidence="2">The sequence shown here is derived from an EMBL/GenBank/DDBJ whole genome shotgun (WGS) entry which is preliminary data.</text>
</comment>
<evidence type="ECO:0000313" key="3">
    <source>
        <dbReference type="Proteomes" id="UP000234190"/>
    </source>
</evidence>
<sequence>MKTHLLIADLSGKMVDTHAHVFHSGLNVLPTRRHPPDYDATLDTYLALLDANGFSHGVLVQPSFLGRDNSFLLASLERAQGRCRGVVVLDPEHDVGQLKSMNDAGVVGIRLNLFGIDPPDLRAAAWQRLLEMVNVLDWHVEVHCPIEQLPSVANPLLARGCKIVVDHFGRPDFNMDFEPGKVQALLEYAATGRVWVKLSAEYRIWPEQNNEQLKIMVGLFMQHFSSQRLMWGSDWPHTEHETLTSYRASLNWLINSIENPDDVLQMLCDTPKSLFKF</sequence>
<name>A0A2N4U9V8_9BURK</name>
<dbReference type="SUPFAM" id="SSF51556">
    <property type="entry name" value="Metallo-dependent hydrolases"/>
    <property type="match status" value="1"/>
</dbReference>
<gene>
    <name evidence="2" type="ORF">CR159_01840</name>
</gene>